<comment type="caution">
    <text evidence="2">The sequence shown here is derived from an EMBL/GenBank/DDBJ whole genome shotgun (WGS) entry which is preliminary data.</text>
</comment>
<dbReference type="PANTHER" id="PTHR40114:SF1">
    <property type="entry name" value="SLR0698 PROTEIN"/>
    <property type="match status" value="1"/>
</dbReference>
<dbReference type="Proteomes" id="UP001610100">
    <property type="component" value="Unassembled WGS sequence"/>
</dbReference>
<evidence type="ECO:0000313" key="3">
    <source>
        <dbReference type="Proteomes" id="UP001610100"/>
    </source>
</evidence>
<keyword evidence="3" id="KW-1185">Reference proteome</keyword>
<dbReference type="RefSeq" id="WP_344739353.1">
    <property type="nucleotide sequence ID" value="NZ_BAABAY010000001.1"/>
</dbReference>
<dbReference type="InterPro" id="IPR033469">
    <property type="entry name" value="CYTH-like_dom_sf"/>
</dbReference>
<dbReference type="EMBL" id="JBAWKB010000001">
    <property type="protein sequence ID" value="MFH6770801.1"/>
    <property type="molecule type" value="Genomic_DNA"/>
</dbReference>
<gene>
    <name evidence="2" type="ORF">V8G58_02555</name>
</gene>
<dbReference type="InterPro" id="IPR012042">
    <property type="entry name" value="NeuTTM/CthTTM-like"/>
</dbReference>
<sequence length="161" mass="18926">MIEIERKFLVNSEAFKNEAFKKTKIQQGYLNSDKDRSVRIRINEEKAFITVKGPTYNKGIQRFEWEKEIPRKDAEALILLCEDTPIEKIRYEIKSGNHIYEVDEFFNANDGLIVAEIELNAVEENFEKPDWLGKEVTGDPKYYNSELSIHPYKTWKSTNKS</sequence>
<protein>
    <submittedName>
        <fullName evidence="2">CYTH domain-containing protein</fullName>
    </submittedName>
</protein>
<dbReference type="SUPFAM" id="SSF55154">
    <property type="entry name" value="CYTH-like phosphatases"/>
    <property type="match status" value="1"/>
</dbReference>
<reference evidence="2 3" key="1">
    <citation type="submission" date="2024-02" db="EMBL/GenBank/DDBJ databases">
        <title>A Gaetbulibacter species isolated from tidal flats and genomic insights of their niches.</title>
        <authorList>
            <person name="Ye Y."/>
        </authorList>
    </citation>
    <scope>NUCLEOTIDE SEQUENCE [LARGE SCALE GENOMIC DNA]</scope>
    <source>
        <strain evidence="2 3">KYW382</strain>
    </source>
</reference>
<dbReference type="CDD" id="cd07891">
    <property type="entry name" value="CYTH-like_CthTTM-like_1"/>
    <property type="match status" value="1"/>
</dbReference>
<dbReference type="Gene3D" id="2.40.320.10">
    <property type="entry name" value="Hypothetical Protein Pfu-838710-001"/>
    <property type="match status" value="1"/>
</dbReference>
<dbReference type="Pfam" id="PF01928">
    <property type="entry name" value="CYTH"/>
    <property type="match status" value="1"/>
</dbReference>
<dbReference type="SMART" id="SM01118">
    <property type="entry name" value="CYTH"/>
    <property type="match status" value="1"/>
</dbReference>
<dbReference type="PIRSF" id="PIRSF016487">
    <property type="entry name" value="CYTH_UCP016487"/>
    <property type="match status" value="1"/>
</dbReference>
<dbReference type="InterPro" id="IPR023577">
    <property type="entry name" value="CYTH_domain"/>
</dbReference>
<organism evidence="2 3">
    <name type="scientific">Gaetbulibacter aestuarii</name>
    <dbReference type="NCBI Taxonomy" id="1502358"/>
    <lineage>
        <taxon>Bacteria</taxon>
        <taxon>Pseudomonadati</taxon>
        <taxon>Bacteroidota</taxon>
        <taxon>Flavobacteriia</taxon>
        <taxon>Flavobacteriales</taxon>
        <taxon>Flavobacteriaceae</taxon>
        <taxon>Gaetbulibacter</taxon>
    </lineage>
</organism>
<feature type="domain" description="CYTH" evidence="1">
    <location>
        <begin position="1"/>
        <end position="149"/>
    </location>
</feature>
<evidence type="ECO:0000313" key="2">
    <source>
        <dbReference type="EMBL" id="MFH6770801.1"/>
    </source>
</evidence>
<proteinExistence type="predicted"/>
<name>A0ABW7MVE6_9FLAO</name>
<accession>A0ABW7MVE6</accession>
<dbReference type="PANTHER" id="PTHR40114">
    <property type="entry name" value="SLR0698 PROTEIN"/>
    <property type="match status" value="1"/>
</dbReference>
<evidence type="ECO:0000259" key="1">
    <source>
        <dbReference type="PROSITE" id="PS51707"/>
    </source>
</evidence>
<dbReference type="PROSITE" id="PS51707">
    <property type="entry name" value="CYTH"/>
    <property type="match status" value="1"/>
</dbReference>